<evidence type="ECO:0000256" key="8">
    <source>
        <dbReference type="ARBA" id="ARBA00023136"/>
    </source>
</evidence>
<keyword evidence="3" id="KW-0964">Secreted</keyword>
<name>A0A8C4QRA0_EPTBU</name>
<evidence type="ECO:0000256" key="2">
    <source>
        <dbReference type="ARBA" id="ARBA00004498"/>
    </source>
</evidence>
<dbReference type="InterPro" id="IPR055355">
    <property type="entry name" value="ZP-C"/>
</dbReference>
<evidence type="ECO:0000313" key="17">
    <source>
        <dbReference type="Proteomes" id="UP000694388"/>
    </source>
</evidence>
<evidence type="ECO:0000256" key="12">
    <source>
        <dbReference type="ARBA" id="ARBA00037652"/>
    </source>
</evidence>
<dbReference type="Gene3D" id="2.60.40.4100">
    <property type="entry name" value="Zona pellucida, ZP-C domain"/>
    <property type="match status" value="1"/>
</dbReference>
<dbReference type="GO" id="GO:0030659">
    <property type="term" value="C:cytoplasmic vesicle membrane"/>
    <property type="evidence" value="ECO:0007669"/>
    <property type="project" value="UniProtKB-SubCell"/>
</dbReference>
<accession>A0A8C4QRA0</accession>
<dbReference type="InterPro" id="IPR001507">
    <property type="entry name" value="ZP_dom"/>
</dbReference>
<evidence type="ECO:0000256" key="3">
    <source>
        <dbReference type="ARBA" id="ARBA00022525"/>
    </source>
</evidence>
<evidence type="ECO:0000256" key="5">
    <source>
        <dbReference type="ARBA" id="ARBA00022692"/>
    </source>
</evidence>
<evidence type="ECO:0000256" key="13">
    <source>
        <dbReference type="ARBA" id="ARBA00040851"/>
    </source>
</evidence>
<dbReference type="Proteomes" id="UP000694388">
    <property type="component" value="Unplaced"/>
</dbReference>
<dbReference type="PANTHER" id="PTHR14002:SF24">
    <property type="entry name" value="ZONA PELLUCIDA-LIKE DOMAIN-CONTAINING PROTEIN 1"/>
    <property type="match status" value="1"/>
</dbReference>
<keyword evidence="10" id="KW-0325">Glycoprotein</keyword>
<reference evidence="16" key="1">
    <citation type="submission" date="2025-08" db="UniProtKB">
        <authorList>
            <consortium name="Ensembl"/>
        </authorList>
    </citation>
    <scope>IDENTIFICATION</scope>
</reference>
<keyword evidence="4" id="KW-0272">Extracellular matrix</keyword>
<dbReference type="PROSITE" id="PS51034">
    <property type="entry name" value="ZP_2"/>
    <property type="match status" value="1"/>
</dbReference>
<reference evidence="16" key="2">
    <citation type="submission" date="2025-09" db="UniProtKB">
        <authorList>
            <consortium name="Ensembl"/>
        </authorList>
    </citation>
    <scope>IDENTIFICATION</scope>
</reference>
<feature type="domain" description="ZP" evidence="15">
    <location>
        <begin position="28"/>
        <end position="300"/>
    </location>
</feature>
<dbReference type="PANTHER" id="PTHR14002">
    <property type="entry name" value="ENDOGLIN/TGF-BETA RECEPTOR TYPE III"/>
    <property type="match status" value="1"/>
</dbReference>
<evidence type="ECO:0000256" key="9">
    <source>
        <dbReference type="ARBA" id="ARBA00023157"/>
    </source>
</evidence>
<dbReference type="OMA" id="YNCDTNY"/>
<comment type="subcellular location">
    <subcellularLocation>
        <location evidence="1">Cytoplasmic vesicle membrane</location>
        <topology evidence="1">Single-pass type I membrane protein</topology>
    </subcellularLocation>
    <subcellularLocation>
        <location evidence="2">Secreted</location>
        <location evidence="2">Extracellular space</location>
        <location evidence="2">Extracellular matrix</location>
    </subcellularLocation>
</comment>
<dbReference type="Pfam" id="PF00100">
    <property type="entry name" value="Zona_pellucida"/>
    <property type="match status" value="1"/>
</dbReference>
<comment type="function">
    <text evidence="12">Glycoprotein which is a component of the gelatinous extracellular matrix in the cupulae of the vestibular organ.</text>
</comment>
<keyword evidence="11" id="KW-0968">Cytoplasmic vesicle</keyword>
<evidence type="ECO:0000256" key="6">
    <source>
        <dbReference type="ARBA" id="ARBA00022729"/>
    </source>
</evidence>
<organism evidence="16 17">
    <name type="scientific">Eptatretus burgeri</name>
    <name type="common">Inshore hagfish</name>
    <dbReference type="NCBI Taxonomy" id="7764"/>
    <lineage>
        <taxon>Eukaryota</taxon>
        <taxon>Metazoa</taxon>
        <taxon>Chordata</taxon>
        <taxon>Craniata</taxon>
        <taxon>Vertebrata</taxon>
        <taxon>Cyclostomata</taxon>
        <taxon>Myxini</taxon>
        <taxon>Myxiniformes</taxon>
        <taxon>Myxinidae</taxon>
        <taxon>Eptatretinae</taxon>
        <taxon>Eptatretus</taxon>
    </lineage>
</organism>
<keyword evidence="6" id="KW-0732">Signal</keyword>
<proteinExistence type="predicted"/>
<dbReference type="InterPro" id="IPR048290">
    <property type="entry name" value="ZP_chr"/>
</dbReference>
<dbReference type="SMART" id="SM00241">
    <property type="entry name" value="ZP"/>
    <property type="match status" value="1"/>
</dbReference>
<keyword evidence="8" id="KW-0472">Membrane</keyword>
<dbReference type="PRINTS" id="PR00023">
    <property type="entry name" value="ZPELLUCIDA"/>
</dbReference>
<evidence type="ECO:0000256" key="10">
    <source>
        <dbReference type="ARBA" id="ARBA00023180"/>
    </source>
</evidence>
<evidence type="ECO:0000256" key="1">
    <source>
        <dbReference type="ARBA" id="ARBA00004358"/>
    </source>
</evidence>
<evidence type="ECO:0000256" key="7">
    <source>
        <dbReference type="ARBA" id="ARBA00022989"/>
    </source>
</evidence>
<protein>
    <recommendedName>
        <fullName evidence="13">Zona pellucida-like domain-containing protein 1</fullName>
    </recommendedName>
    <alternativeName>
        <fullName evidence="14">Cupulin</fullName>
    </alternativeName>
</protein>
<dbReference type="GeneTree" id="ENSGT00940000156527"/>
<evidence type="ECO:0000256" key="14">
    <source>
        <dbReference type="ARBA" id="ARBA00043069"/>
    </source>
</evidence>
<keyword evidence="5" id="KW-0812">Transmembrane</keyword>
<evidence type="ECO:0000313" key="16">
    <source>
        <dbReference type="Ensembl" id="ENSEBUP00000018584.1"/>
    </source>
</evidence>
<dbReference type="AlphaFoldDB" id="A0A8C4QRA0"/>
<keyword evidence="9" id="KW-1015">Disulfide bond</keyword>
<dbReference type="Ensembl" id="ENSEBUT00000019160.1">
    <property type="protein sequence ID" value="ENSEBUP00000018584.1"/>
    <property type="gene ID" value="ENSEBUG00000011594.1"/>
</dbReference>
<sequence>KLHYWLCFLTDHYNAYDNINDNESLPITCDLESISVVIPLCPIFHVGVSPSMLSLNGQQNRPACQGSVLNGSHDNSPSLLFHIGFRELEECGSSLEIVSMIGKTGVEEFGNISGSITTSAVGDTISYVPDLLYHYSCLYALSYLLSSAQFTVASAVISYHQGNGSFQSTLHLQLYNDSTYTDLLIIPQKGIPLKTRIFAALKATDLDRRWNVLMDHCFATPTTDPADKIQHDLFLRCRRDPQTEISSNGDGQMGRFSFELFRFLYQKHKQLTTLYLHCHIRLCHINDCHMRVCPNYRLRRSPNENNGEVAMVTAGPIIVGIVNGKMWIEYSIEIVTVIMFTKVMNIPVTILNTVTQIVSLFHRKNVTAFLNFNGAELQI</sequence>
<dbReference type="InterPro" id="IPR042235">
    <property type="entry name" value="ZP-C_dom"/>
</dbReference>
<evidence type="ECO:0000256" key="11">
    <source>
        <dbReference type="ARBA" id="ARBA00023329"/>
    </source>
</evidence>
<evidence type="ECO:0000256" key="4">
    <source>
        <dbReference type="ARBA" id="ARBA00022530"/>
    </source>
</evidence>
<keyword evidence="17" id="KW-1185">Reference proteome</keyword>
<keyword evidence="7" id="KW-1133">Transmembrane helix</keyword>
<evidence type="ECO:0000259" key="15">
    <source>
        <dbReference type="PROSITE" id="PS51034"/>
    </source>
</evidence>